<organism evidence="1 2">
    <name type="scientific">Citrus sinensis</name>
    <name type="common">Sweet orange</name>
    <name type="synonym">Citrus aurantium var. sinensis</name>
    <dbReference type="NCBI Taxonomy" id="2711"/>
    <lineage>
        <taxon>Eukaryota</taxon>
        <taxon>Viridiplantae</taxon>
        <taxon>Streptophyta</taxon>
        <taxon>Embryophyta</taxon>
        <taxon>Tracheophyta</taxon>
        <taxon>Spermatophyta</taxon>
        <taxon>Magnoliopsida</taxon>
        <taxon>eudicotyledons</taxon>
        <taxon>Gunneridae</taxon>
        <taxon>Pentapetalae</taxon>
        <taxon>rosids</taxon>
        <taxon>malvids</taxon>
        <taxon>Sapindales</taxon>
        <taxon>Rutaceae</taxon>
        <taxon>Aurantioideae</taxon>
        <taxon>Citrus</taxon>
    </lineage>
</organism>
<dbReference type="Proteomes" id="UP000829398">
    <property type="component" value="Chromosome 5"/>
</dbReference>
<dbReference type="EMBL" id="CM039174">
    <property type="protein sequence ID" value="KAH9753388.1"/>
    <property type="molecule type" value="Genomic_DNA"/>
</dbReference>
<evidence type="ECO:0000313" key="1">
    <source>
        <dbReference type="EMBL" id="KAH9753388.1"/>
    </source>
</evidence>
<proteinExistence type="predicted"/>
<reference evidence="2" key="1">
    <citation type="journal article" date="2023" name="Hortic. Res.">
        <title>A chromosome-level phased genome enabling allele-level studies in sweet orange: a case study on citrus Huanglongbing tolerance.</title>
        <authorList>
            <person name="Wu B."/>
            <person name="Yu Q."/>
            <person name="Deng Z."/>
            <person name="Duan Y."/>
            <person name="Luo F."/>
            <person name="Gmitter F. Jr."/>
        </authorList>
    </citation>
    <scope>NUCLEOTIDE SEQUENCE [LARGE SCALE GENOMIC DNA]</scope>
    <source>
        <strain evidence="2">cv. Valencia</strain>
    </source>
</reference>
<comment type="caution">
    <text evidence="1">The sequence shown here is derived from an EMBL/GenBank/DDBJ whole genome shotgun (WGS) entry which is preliminary data.</text>
</comment>
<protein>
    <submittedName>
        <fullName evidence="1">Cytokinin riboside 5'-monophosphate phosphoribohydrolase LOG3</fullName>
    </submittedName>
</protein>
<evidence type="ECO:0000313" key="2">
    <source>
        <dbReference type="Proteomes" id="UP000829398"/>
    </source>
</evidence>
<keyword evidence="2" id="KW-1185">Reference proteome</keyword>
<accession>A0ACB8KG73</accession>
<sequence length="171" mass="18838">MMTVVPVQKLKNICGFCGSTYGRTSNFVEAAKDLGRILSEKKIHLMYEGGDLALMGLVSLAANIGGSQVLGIFPKALAKANIIGKTNCKELIVTCMHERLITMIKHVDAFIVLPGGLGTLEEIFTIASWAQLSIHQEPIELLDVNNYYGLLIIDRLEVYQPETNLLVYQLD</sequence>
<gene>
    <name evidence="1" type="ORF">KPL71_015055</name>
</gene>
<name>A0ACB8KG73_CITSI</name>